<dbReference type="EMBL" id="ACKP02000046">
    <property type="protein sequence ID" value="EEX76640.1"/>
    <property type="molecule type" value="Genomic_DNA"/>
</dbReference>
<name>C9LWW4_SELS3</name>
<dbReference type="AlphaFoldDB" id="C9LWW4"/>
<dbReference type="PANTHER" id="PTHR34289:SF8">
    <property type="entry name" value="DUF819 DOMAIN-CONTAINING PROTEIN"/>
    <property type="match status" value="1"/>
</dbReference>
<sequence length="418" mass="45579">MILWLSAIKINHNIVIFDIIAAKLLQKRRDLMITDGLSYVSVLVFFASVVLAAERVTGWAIFRFVPSVVFIYIGSMLLATLGVWSMAATKPVYRELSTLLTYAMIFTMLLRSDVRKIFRIGPRMLLGFFAATVTIAAGFVVAFLIMGEHLGVNAWMTLGALSGSWIGGYDNIMEIQTALHIPVIDMEGAFIVDSIDYTIWVLFLFWLVTLSPRFNRWMGVDTAKLDAVSQAIEDDDARRTGEISFQGIFLIFGTSLLVSSVGADLGPLLYVAMPFLTQSIWTILFIAASGLIAAFSPLGRIAGSMEVANVMLYSLIALIASRTSLLQFGDAPAWVLAGFIILGVHFLLMALIARIFRLDMFTLCISSMANIGGAASAPILASLYSGALIPVGIFLAILGHIIGTPLGLWIARLLEMLA</sequence>
<evidence type="ECO:0000256" key="1">
    <source>
        <dbReference type="SAM" id="Phobius"/>
    </source>
</evidence>
<dbReference type="Pfam" id="PF05684">
    <property type="entry name" value="DUF819"/>
    <property type="match status" value="1"/>
</dbReference>
<feature type="transmembrane region" description="Helical" evidence="1">
    <location>
        <begin position="36"/>
        <end position="53"/>
    </location>
</feature>
<keyword evidence="1" id="KW-1133">Transmembrane helix</keyword>
<organism evidence="2 3">
    <name type="scientific">Selenomonas sputigena (strain ATCC 35185 / DSM 20758 / CCUG 44933 / VPI D19B-28)</name>
    <dbReference type="NCBI Taxonomy" id="546271"/>
    <lineage>
        <taxon>Bacteria</taxon>
        <taxon>Bacillati</taxon>
        <taxon>Bacillota</taxon>
        <taxon>Negativicutes</taxon>
        <taxon>Selenomonadales</taxon>
        <taxon>Selenomonadaceae</taxon>
        <taxon>Selenomonas</taxon>
    </lineage>
</organism>
<feature type="transmembrane region" description="Helical" evidence="1">
    <location>
        <begin position="360"/>
        <end position="381"/>
    </location>
</feature>
<feature type="transmembrane region" description="Helical" evidence="1">
    <location>
        <begin position="189"/>
        <end position="208"/>
    </location>
</feature>
<keyword evidence="1" id="KW-0472">Membrane</keyword>
<accession>C9LWW4</accession>
<protein>
    <submittedName>
        <fullName evidence="2">Uncharacterized protein</fullName>
    </submittedName>
</protein>
<dbReference type="PANTHER" id="PTHR34289">
    <property type="entry name" value="PROTEIN, PUTATIVE (DUF819)-RELATED"/>
    <property type="match status" value="1"/>
</dbReference>
<feature type="transmembrane region" description="Helical" evidence="1">
    <location>
        <begin position="334"/>
        <end position="353"/>
    </location>
</feature>
<evidence type="ECO:0000313" key="2">
    <source>
        <dbReference type="EMBL" id="EEX76640.1"/>
    </source>
</evidence>
<feature type="transmembrane region" description="Helical" evidence="1">
    <location>
        <begin position="387"/>
        <end position="411"/>
    </location>
</feature>
<proteinExistence type="predicted"/>
<reference evidence="2 3" key="1">
    <citation type="submission" date="2009-09" db="EMBL/GenBank/DDBJ databases">
        <authorList>
            <person name="Weinstock G."/>
            <person name="Sodergren E."/>
            <person name="Clifton S."/>
            <person name="Fulton L."/>
            <person name="Fulton B."/>
            <person name="Courtney L."/>
            <person name="Fronick C."/>
            <person name="Harrison M."/>
            <person name="Strong C."/>
            <person name="Farmer C."/>
            <person name="Delahaunty K."/>
            <person name="Markovic C."/>
            <person name="Hall O."/>
            <person name="Minx P."/>
            <person name="Tomlinson C."/>
            <person name="Mitreva M."/>
            <person name="Nelson J."/>
            <person name="Hou S."/>
            <person name="Wollam A."/>
            <person name="Pepin K.H."/>
            <person name="Johnson M."/>
            <person name="Bhonagiri V."/>
            <person name="Nash W.E."/>
            <person name="Warren W."/>
            <person name="Chinwalla A."/>
            <person name="Mardis E.R."/>
            <person name="Wilson R.K."/>
        </authorList>
    </citation>
    <scope>NUCLEOTIDE SEQUENCE [LARGE SCALE GENOMIC DNA]</scope>
    <source>
        <strain evidence="3">ATCC 35185 / DSM 20758 / VPI D19B-28</strain>
    </source>
</reference>
<feature type="transmembrane region" description="Helical" evidence="1">
    <location>
        <begin position="60"/>
        <end position="84"/>
    </location>
</feature>
<dbReference type="Proteomes" id="UP000003505">
    <property type="component" value="Unassembled WGS sequence"/>
</dbReference>
<feature type="transmembrane region" description="Helical" evidence="1">
    <location>
        <begin position="248"/>
        <end position="273"/>
    </location>
</feature>
<feature type="transmembrane region" description="Helical" evidence="1">
    <location>
        <begin position="279"/>
        <end position="298"/>
    </location>
</feature>
<feature type="transmembrane region" description="Helical" evidence="1">
    <location>
        <begin position="310"/>
        <end position="328"/>
    </location>
</feature>
<keyword evidence="1" id="KW-0812">Transmembrane</keyword>
<feature type="transmembrane region" description="Helical" evidence="1">
    <location>
        <begin position="124"/>
        <end position="146"/>
    </location>
</feature>
<gene>
    <name evidence="2" type="ORF">SELSPUOL_01969</name>
</gene>
<dbReference type="InterPro" id="IPR008537">
    <property type="entry name" value="DUF819"/>
</dbReference>
<comment type="caution">
    <text evidence="2">The sequence shown here is derived from an EMBL/GenBank/DDBJ whole genome shotgun (WGS) entry which is preliminary data.</text>
</comment>
<feature type="transmembrane region" description="Helical" evidence="1">
    <location>
        <begin position="96"/>
        <end position="112"/>
    </location>
</feature>
<evidence type="ECO:0000313" key="3">
    <source>
        <dbReference type="Proteomes" id="UP000003505"/>
    </source>
</evidence>
<dbReference type="eggNOG" id="COG5505">
    <property type="taxonomic scope" value="Bacteria"/>
</dbReference>